<feature type="domain" description="TraD/TraG TraM recognition site" evidence="7">
    <location>
        <begin position="426"/>
        <end position="534"/>
    </location>
</feature>
<organism evidence="8 9">
    <name type="scientific">Amoebophilus asiaticus (strain 5a2)</name>
    <dbReference type="NCBI Taxonomy" id="452471"/>
    <lineage>
        <taxon>Bacteria</taxon>
        <taxon>Pseudomonadati</taxon>
        <taxon>Bacteroidota</taxon>
        <taxon>Cytophagia</taxon>
        <taxon>Cytophagales</taxon>
        <taxon>Amoebophilaceae</taxon>
        <taxon>Candidatus Amoebophilus</taxon>
    </lineage>
</organism>
<dbReference type="SUPFAM" id="SSF52540">
    <property type="entry name" value="P-loop containing nucleoside triphosphate hydrolases"/>
    <property type="match status" value="1"/>
</dbReference>
<dbReference type="STRING" id="452471.Aasi_0886"/>
<evidence type="ECO:0000313" key="9">
    <source>
        <dbReference type="Proteomes" id="UP000001227"/>
    </source>
</evidence>
<dbReference type="Gene3D" id="3.40.50.300">
    <property type="entry name" value="P-loop containing nucleotide triphosphate hydrolases"/>
    <property type="match status" value="1"/>
</dbReference>
<evidence type="ECO:0000259" key="7">
    <source>
        <dbReference type="Pfam" id="PF12696"/>
    </source>
</evidence>
<dbReference type="PANTHER" id="PTHR37937">
    <property type="entry name" value="CONJUGATIVE TRANSFER: DNA TRANSPORT"/>
    <property type="match status" value="1"/>
</dbReference>
<evidence type="ECO:0000313" key="8">
    <source>
        <dbReference type="EMBL" id="ACE06254.1"/>
    </source>
</evidence>
<gene>
    <name evidence="8" type="ordered locus">Aasi_0886</name>
</gene>
<name>B3ESQ2_AMOA5</name>
<keyword evidence="9" id="KW-1185">Reference proteome</keyword>
<keyword evidence="4 6" id="KW-1133">Transmembrane helix</keyword>
<dbReference type="PANTHER" id="PTHR37937:SF1">
    <property type="entry name" value="CONJUGATIVE TRANSFER: DNA TRANSPORT"/>
    <property type="match status" value="1"/>
</dbReference>
<dbReference type="EMBL" id="CP001102">
    <property type="protein sequence ID" value="ACE06254.1"/>
    <property type="molecule type" value="Genomic_DNA"/>
</dbReference>
<dbReference type="InterPro" id="IPR027417">
    <property type="entry name" value="P-loop_NTPase"/>
</dbReference>
<keyword evidence="5 6" id="KW-0472">Membrane</keyword>
<evidence type="ECO:0000256" key="6">
    <source>
        <dbReference type="SAM" id="Phobius"/>
    </source>
</evidence>
<sequence>MKPIWALFIIQTLFLCASAYIGDYISLEIGNIDIFEAINSFRIRRLHQIINILFLISTVLSNRPKMGNMLHYFISRQDITTYLLWTLYLFLLVLYVEFIPNVYLYKYFIFPFIAAAIIFFPYLFAEDLIRNPTGLKETKYNFVLYGTRGQVLPIPNPQSGIFIVGEPGCGKTKFLIEPLLAQMIYKGYAGVLYDYDFSPVPSENYSLTHLSYRALQEFDQKANIKRRFISINFQDLTTSARFNPIHPSYIEDRKKLSHSINTFLLNLNPKLLAHDDFWNKNTYALLKSLIVMLSNKYPPYCTLPHAILLGLQPYKELMKTLESDEEAAMYASPILDAYKLAPEQFAGVMASFKITLERLLDKNLFWVLSGNDIPLIVNDPKNPLVVCLGNTPTEKSVISPVLSMCMAVLGTNMYAHDRVPSFNKADEIPTLVRPDLSEAPATGRKYGISTVIALQNMAQLEKAYTAIGAKELQDTFGNHFIGRGSLSSAQYISDLVGKQEEESISTTESDKNVSRTTHQKERVVITPQDTMTLKTGEFMGKIVYPKGGFFKMQLKPVVAYNKRLGYQYMKPLPTTYEKVDIEANFEAIKEDVKRIIS</sequence>
<reference evidence="8 9" key="1">
    <citation type="journal article" date="2010" name="J. Bacteriol.">
        <title>The genome of the amoeba symbiont 'Candidatus Amoebophilus asiaticus' reveals common mechanisms for host cell interaction among amoeba-associated bacteria.</title>
        <authorList>
            <person name="Schmitz-Esser S."/>
            <person name="Tischler P."/>
            <person name="Arnold R."/>
            <person name="Montanaro J."/>
            <person name="Wagner M."/>
            <person name="Rattei T."/>
            <person name="Horn M."/>
        </authorList>
    </citation>
    <scope>NUCLEOTIDE SEQUENCE [LARGE SCALE GENOMIC DNA]</scope>
    <source>
        <strain evidence="8 9">5a2</strain>
    </source>
</reference>
<dbReference type="GO" id="GO:0005886">
    <property type="term" value="C:plasma membrane"/>
    <property type="evidence" value="ECO:0007669"/>
    <property type="project" value="UniProtKB-SubCell"/>
</dbReference>
<feature type="transmembrane region" description="Helical" evidence="6">
    <location>
        <begin position="82"/>
        <end position="99"/>
    </location>
</feature>
<dbReference type="CDD" id="cd01127">
    <property type="entry name" value="TrwB_TraG_TraD_VirD4"/>
    <property type="match status" value="1"/>
</dbReference>
<evidence type="ECO:0000256" key="4">
    <source>
        <dbReference type="ARBA" id="ARBA00022989"/>
    </source>
</evidence>
<accession>B3ESQ2</accession>
<dbReference type="KEGG" id="aas:Aasi_0886"/>
<evidence type="ECO:0000256" key="3">
    <source>
        <dbReference type="ARBA" id="ARBA00022692"/>
    </source>
</evidence>
<protein>
    <recommendedName>
        <fullName evidence="7">TraD/TraG TraM recognition site domain-containing protein</fullName>
    </recommendedName>
</protein>
<proteinExistence type="predicted"/>
<evidence type="ECO:0000256" key="2">
    <source>
        <dbReference type="ARBA" id="ARBA00022475"/>
    </source>
</evidence>
<dbReference type="InterPro" id="IPR032689">
    <property type="entry name" value="TraG-D_C"/>
</dbReference>
<feature type="transmembrane region" description="Helical" evidence="6">
    <location>
        <begin position="105"/>
        <end position="125"/>
    </location>
</feature>
<dbReference type="HOGENOM" id="CLU_019050_2_1_10"/>
<evidence type="ECO:0000256" key="1">
    <source>
        <dbReference type="ARBA" id="ARBA00004651"/>
    </source>
</evidence>
<dbReference type="Pfam" id="PF12696">
    <property type="entry name" value="TraG-D_C"/>
    <property type="match status" value="1"/>
</dbReference>
<comment type="subcellular location">
    <subcellularLocation>
        <location evidence="1">Cell membrane</location>
        <topology evidence="1">Multi-pass membrane protein</topology>
    </subcellularLocation>
</comment>
<keyword evidence="3 6" id="KW-0812">Transmembrane</keyword>
<dbReference type="AlphaFoldDB" id="B3ESQ2"/>
<dbReference type="eggNOG" id="COG3505">
    <property type="taxonomic scope" value="Bacteria"/>
</dbReference>
<dbReference type="Proteomes" id="UP000001227">
    <property type="component" value="Chromosome"/>
</dbReference>
<keyword evidence="2" id="KW-1003">Cell membrane</keyword>
<evidence type="ECO:0000256" key="5">
    <source>
        <dbReference type="ARBA" id="ARBA00023136"/>
    </source>
</evidence>
<dbReference type="InterPro" id="IPR051539">
    <property type="entry name" value="T4SS-coupling_protein"/>
</dbReference>